<gene>
    <name evidence="6" type="ORF">GCM10010178_45780</name>
</gene>
<dbReference type="InterPro" id="IPR020476">
    <property type="entry name" value="Nudix_hydrolase"/>
</dbReference>
<dbReference type="InterPro" id="IPR000086">
    <property type="entry name" value="NUDIX_hydrolase_dom"/>
</dbReference>
<organism evidence="6 7">
    <name type="scientific">Lentzea flava</name>
    <dbReference type="NCBI Taxonomy" id="103732"/>
    <lineage>
        <taxon>Bacteria</taxon>
        <taxon>Bacillati</taxon>
        <taxon>Actinomycetota</taxon>
        <taxon>Actinomycetes</taxon>
        <taxon>Pseudonocardiales</taxon>
        <taxon>Pseudonocardiaceae</taxon>
        <taxon>Lentzea</taxon>
    </lineage>
</organism>
<proteinExistence type="inferred from homology"/>
<dbReference type="Gene3D" id="3.90.79.10">
    <property type="entry name" value="Nucleoside Triphosphate Pyrophosphohydrolase"/>
    <property type="match status" value="1"/>
</dbReference>
<evidence type="ECO:0000256" key="3">
    <source>
        <dbReference type="ARBA" id="ARBA00022801"/>
    </source>
</evidence>
<dbReference type="Pfam" id="PF00293">
    <property type="entry name" value="NUDIX"/>
    <property type="match status" value="1"/>
</dbReference>
<feature type="domain" description="Nudix hydrolase" evidence="5">
    <location>
        <begin position="40"/>
        <end position="165"/>
    </location>
</feature>
<dbReference type="SUPFAM" id="SSF55811">
    <property type="entry name" value="Nudix"/>
    <property type="match status" value="1"/>
</dbReference>
<dbReference type="InterPro" id="IPR015797">
    <property type="entry name" value="NUDIX_hydrolase-like_dom_sf"/>
</dbReference>
<dbReference type="InterPro" id="IPR020084">
    <property type="entry name" value="NUDIX_hydrolase_CS"/>
</dbReference>
<keyword evidence="7" id="KW-1185">Reference proteome</keyword>
<dbReference type="CDD" id="cd03424">
    <property type="entry name" value="NUDIX_ADPRase_Nudt5_UGPPase_Nudt14"/>
    <property type="match status" value="1"/>
</dbReference>
<accession>A0ABQ2UTR1</accession>
<dbReference type="PRINTS" id="PR00502">
    <property type="entry name" value="NUDIXFAMILY"/>
</dbReference>
<comment type="similarity">
    <text evidence="2 4">Belongs to the Nudix hydrolase family.</text>
</comment>
<dbReference type="Proteomes" id="UP000649573">
    <property type="component" value="Unassembled WGS sequence"/>
</dbReference>
<evidence type="ECO:0000256" key="2">
    <source>
        <dbReference type="ARBA" id="ARBA00005582"/>
    </source>
</evidence>
<dbReference type="PANTHER" id="PTHR43046:SF14">
    <property type="entry name" value="MUTT_NUDIX FAMILY PROTEIN"/>
    <property type="match status" value="1"/>
</dbReference>
<dbReference type="GO" id="GO:0016787">
    <property type="term" value="F:hydrolase activity"/>
    <property type="evidence" value="ECO:0007669"/>
    <property type="project" value="UniProtKB-KW"/>
</dbReference>
<sequence>MTQWTVHGTRRIYESEWMSVDLDDVEIPDGERFEHHVVRLPHPSTGVVVVDDDNVLLMWRHRFTTGTWGWEIPAGRCEANETVEAAAVRETEEETGYRVRVEPLITVNPLNGISSHTTHIFVGTGATKIGEPDPAEAAKVEWVPLSEIPAFIRKGLIPCGITLAALTTYLTLRTAGSEPPSGPHRAG</sequence>
<evidence type="ECO:0000256" key="1">
    <source>
        <dbReference type="ARBA" id="ARBA00001946"/>
    </source>
</evidence>
<comment type="caution">
    <text evidence="6">The sequence shown here is derived from an EMBL/GenBank/DDBJ whole genome shotgun (WGS) entry which is preliminary data.</text>
</comment>
<evidence type="ECO:0000313" key="7">
    <source>
        <dbReference type="Proteomes" id="UP000649573"/>
    </source>
</evidence>
<dbReference type="RefSeq" id="WP_229812850.1">
    <property type="nucleotide sequence ID" value="NZ_BMRE01000020.1"/>
</dbReference>
<reference evidence="7" key="1">
    <citation type="journal article" date="2019" name="Int. J. Syst. Evol. Microbiol.">
        <title>The Global Catalogue of Microorganisms (GCM) 10K type strain sequencing project: providing services to taxonomists for standard genome sequencing and annotation.</title>
        <authorList>
            <consortium name="The Broad Institute Genomics Platform"/>
            <consortium name="The Broad Institute Genome Sequencing Center for Infectious Disease"/>
            <person name="Wu L."/>
            <person name="Ma J."/>
        </authorList>
    </citation>
    <scope>NUCLEOTIDE SEQUENCE [LARGE SCALE GENOMIC DNA]</scope>
    <source>
        <strain evidence="7">JCM 3296</strain>
    </source>
</reference>
<evidence type="ECO:0000313" key="6">
    <source>
        <dbReference type="EMBL" id="GGU47933.1"/>
    </source>
</evidence>
<evidence type="ECO:0000256" key="4">
    <source>
        <dbReference type="RuleBase" id="RU003476"/>
    </source>
</evidence>
<dbReference type="EMBL" id="BMRE01000020">
    <property type="protein sequence ID" value="GGU47933.1"/>
    <property type="molecule type" value="Genomic_DNA"/>
</dbReference>
<dbReference type="PANTHER" id="PTHR43046">
    <property type="entry name" value="GDP-MANNOSE MANNOSYL HYDROLASE"/>
    <property type="match status" value="1"/>
</dbReference>
<keyword evidence="3 4" id="KW-0378">Hydrolase</keyword>
<name>A0ABQ2UTR1_9PSEU</name>
<protein>
    <submittedName>
        <fullName evidence="6">NUDIX hydrolase</fullName>
    </submittedName>
</protein>
<dbReference type="PROSITE" id="PS00893">
    <property type="entry name" value="NUDIX_BOX"/>
    <property type="match status" value="1"/>
</dbReference>
<evidence type="ECO:0000259" key="5">
    <source>
        <dbReference type="PROSITE" id="PS51462"/>
    </source>
</evidence>
<comment type="cofactor">
    <cofactor evidence="1">
        <name>Mg(2+)</name>
        <dbReference type="ChEBI" id="CHEBI:18420"/>
    </cofactor>
</comment>
<dbReference type="PROSITE" id="PS51462">
    <property type="entry name" value="NUDIX"/>
    <property type="match status" value="1"/>
</dbReference>